<dbReference type="PANTHER" id="PTHR47894">
    <property type="entry name" value="HTH-TYPE TRANSCRIPTIONAL REGULATOR GADX"/>
    <property type="match status" value="1"/>
</dbReference>
<evidence type="ECO:0000256" key="2">
    <source>
        <dbReference type="ARBA" id="ARBA00023125"/>
    </source>
</evidence>
<dbReference type="InterPro" id="IPR020449">
    <property type="entry name" value="Tscrpt_reg_AraC-type_HTH"/>
</dbReference>
<sequence>MVRAGMAYQMTPAECLAGSGLTEADLEDENSEIWVHQEFTVIRNLIGRLGDRPGVGVEVGLHSTLGRAGVIGFMVLAAPTLRQGVELALPFLALSPTHLRLSVEDDEEHVYLVGDDSELPGDIRAFIVERDLAGLVTAMRAANIEVAPLQLETTLDAERAAKLADVLQVPASAITAGRRTNRIVAARDFLDQPSPLADANTARMLAHHCRELLDRRLSRVGVAGQVRSRLLHNSSELPSMQTVADELHVDPRTLRRRLVSEGTSFRALLEEVRRKLAIELLAQDASVEEIAKRLGYAETANFTRAFTRWEGMAPSHFRKLS</sequence>
<dbReference type="GO" id="GO:0000976">
    <property type="term" value="F:transcription cis-regulatory region binding"/>
    <property type="evidence" value="ECO:0007669"/>
    <property type="project" value="TreeGrafter"/>
</dbReference>
<evidence type="ECO:0000313" key="6">
    <source>
        <dbReference type="Proteomes" id="UP000465360"/>
    </source>
</evidence>
<evidence type="ECO:0000256" key="1">
    <source>
        <dbReference type="ARBA" id="ARBA00023015"/>
    </source>
</evidence>
<keyword evidence="1" id="KW-0805">Transcription regulation</keyword>
<protein>
    <submittedName>
        <fullName evidence="5">Transcriptional regulator</fullName>
    </submittedName>
</protein>
<proteinExistence type="predicted"/>
<dbReference type="SUPFAM" id="SSF46689">
    <property type="entry name" value="Homeodomain-like"/>
    <property type="match status" value="1"/>
</dbReference>
<keyword evidence="3" id="KW-0804">Transcription</keyword>
<dbReference type="PANTHER" id="PTHR47894:SF1">
    <property type="entry name" value="HTH-TYPE TRANSCRIPTIONAL REGULATOR VQSM"/>
    <property type="match status" value="1"/>
</dbReference>
<gene>
    <name evidence="5" type="ORF">MBOU_43440</name>
</gene>
<dbReference type="Gene3D" id="1.10.10.60">
    <property type="entry name" value="Homeodomain-like"/>
    <property type="match status" value="1"/>
</dbReference>
<comment type="caution">
    <text evidence="5">The sequence shown here is derived from an EMBL/GenBank/DDBJ whole genome shotgun (WGS) entry which is preliminary data.</text>
</comment>
<feature type="domain" description="HTH araC/xylS-type" evidence="4">
    <location>
        <begin position="224"/>
        <end position="320"/>
    </location>
</feature>
<dbReference type="InterPro" id="IPR009057">
    <property type="entry name" value="Homeodomain-like_sf"/>
</dbReference>
<dbReference type="PRINTS" id="PR00032">
    <property type="entry name" value="HTHARAC"/>
</dbReference>
<keyword evidence="2" id="KW-0238">DNA-binding</keyword>
<dbReference type="GO" id="GO:0003700">
    <property type="term" value="F:DNA-binding transcription factor activity"/>
    <property type="evidence" value="ECO:0007669"/>
    <property type="project" value="InterPro"/>
</dbReference>
<dbReference type="PROSITE" id="PS01124">
    <property type="entry name" value="HTH_ARAC_FAMILY_2"/>
    <property type="match status" value="1"/>
</dbReference>
<evidence type="ECO:0000259" key="4">
    <source>
        <dbReference type="PROSITE" id="PS01124"/>
    </source>
</evidence>
<dbReference type="Pfam" id="PF12833">
    <property type="entry name" value="HTH_18"/>
    <property type="match status" value="1"/>
</dbReference>
<dbReference type="SMART" id="SM00342">
    <property type="entry name" value="HTH_ARAC"/>
    <property type="match status" value="1"/>
</dbReference>
<accession>A0A7I9YUN9</accession>
<evidence type="ECO:0000256" key="3">
    <source>
        <dbReference type="ARBA" id="ARBA00023163"/>
    </source>
</evidence>
<evidence type="ECO:0000313" key="5">
    <source>
        <dbReference type="EMBL" id="GFG92302.1"/>
    </source>
</evidence>
<dbReference type="GO" id="GO:0005829">
    <property type="term" value="C:cytosol"/>
    <property type="evidence" value="ECO:0007669"/>
    <property type="project" value="TreeGrafter"/>
</dbReference>
<keyword evidence="6" id="KW-1185">Reference proteome</keyword>
<name>A0A7I9YUN9_MYCBU</name>
<dbReference type="AlphaFoldDB" id="A0A7I9YUN9"/>
<organism evidence="5 6">
    <name type="scientific">Mycobacterium bourgelatii</name>
    <dbReference type="NCBI Taxonomy" id="1273442"/>
    <lineage>
        <taxon>Bacteria</taxon>
        <taxon>Bacillati</taxon>
        <taxon>Actinomycetota</taxon>
        <taxon>Actinomycetes</taxon>
        <taxon>Mycobacteriales</taxon>
        <taxon>Mycobacteriaceae</taxon>
        <taxon>Mycobacterium</taxon>
    </lineage>
</organism>
<dbReference type="InterPro" id="IPR018060">
    <property type="entry name" value="HTH_AraC"/>
</dbReference>
<dbReference type="Pfam" id="PF12625">
    <property type="entry name" value="Arabinose_bd"/>
    <property type="match status" value="1"/>
</dbReference>
<dbReference type="InterPro" id="IPR032687">
    <property type="entry name" value="AraC-type_N"/>
</dbReference>
<reference evidence="5 6" key="1">
    <citation type="journal article" date="2019" name="Emerg. Microbes Infect.">
        <title>Comprehensive subspecies identification of 175 nontuberculous mycobacteria species based on 7547 genomic profiles.</title>
        <authorList>
            <person name="Matsumoto Y."/>
            <person name="Kinjo T."/>
            <person name="Motooka D."/>
            <person name="Nabeya D."/>
            <person name="Jung N."/>
            <person name="Uechi K."/>
            <person name="Horii T."/>
            <person name="Iida T."/>
            <person name="Fujita J."/>
            <person name="Nakamura S."/>
        </authorList>
    </citation>
    <scope>NUCLEOTIDE SEQUENCE [LARGE SCALE GENOMIC DNA]</scope>
    <source>
        <strain evidence="5 6">JCM 30725</strain>
    </source>
</reference>
<dbReference type="EMBL" id="BLKZ01000001">
    <property type="protein sequence ID" value="GFG92302.1"/>
    <property type="molecule type" value="Genomic_DNA"/>
</dbReference>
<dbReference type="Proteomes" id="UP000465360">
    <property type="component" value="Unassembled WGS sequence"/>
</dbReference>